<evidence type="ECO:0000313" key="3">
    <source>
        <dbReference type="Proteomes" id="UP001176059"/>
    </source>
</evidence>
<comment type="caution">
    <text evidence="2">The sequence shown here is derived from an EMBL/GenBank/DDBJ whole genome shotgun (WGS) entry which is preliminary data.</text>
</comment>
<keyword evidence="3" id="KW-1185">Reference proteome</keyword>
<gene>
    <name evidence="2" type="ORF">DFJ43DRAFT_269454</name>
</gene>
<sequence>MGKRQQLFRNCCSKAVHENHYKRLNVAKKHRNVDIAHKSQVANSFIPIFFVMSSSHRHPSTTFARTNTPPRDLRVPAAPASFKRTIDLPPEPDDSDRNGPYPAGGFDADDEDIEMQRYLEQMYMSSKKAESFTPKRSPKKNETAEDFGISGLGLIDTRPNDHDTHNLKHKLKDDEARRDKHRKQDHRFEVMAGSSKQALAKHTAARDFVEDRSSSQKVRREDASKLELRGFNDLPENELGELDDLDIALVRPEEQWKYGSTKSDRKEKGKGKVRDLGW</sequence>
<feature type="region of interest" description="Disordered" evidence="1">
    <location>
        <begin position="60"/>
        <end position="108"/>
    </location>
</feature>
<feature type="compositionally biased region" description="Basic and acidic residues" evidence="1">
    <location>
        <begin position="204"/>
        <end position="224"/>
    </location>
</feature>
<feature type="compositionally biased region" description="Polar residues" evidence="1">
    <location>
        <begin position="60"/>
        <end position="69"/>
    </location>
</feature>
<proteinExistence type="predicted"/>
<dbReference type="AlphaFoldDB" id="A0AA38N0N1"/>
<organism evidence="2 3">
    <name type="scientific">Lentinula guzmanii</name>
    <dbReference type="NCBI Taxonomy" id="2804957"/>
    <lineage>
        <taxon>Eukaryota</taxon>
        <taxon>Fungi</taxon>
        <taxon>Dikarya</taxon>
        <taxon>Basidiomycota</taxon>
        <taxon>Agaricomycotina</taxon>
        <taxon>Agaricomycetes</taxon>
        <taxon>Agaricomycetidae</taxon>
        <taxon>Agaricales</taxon>
        <taxon>Marasmiineae</taxon>
        <taxon>Omphalotaceae</taxon>
        <taxon>Lentinula</taxon>
    </lineage>
</organism>
<name>A0AA38N0N1_9AGAR</name>
<evidence type="ECO:0000256" key="1">
    <source>
        <dbReference type="SAM" id="MobiDB-lite"/>
    </source>
</evidence>
<reference evidence="2" key="2">
    <citation type="journal article" date="2023" name="Proc. Natl. Acad. Sci. U.S.A.">
        <title>A global phylogenomic analysis of the shiitake genus Lentinula.</title>
        <authorList>
            <person name="Sierra-Patev S."/>
            <person name="Min B."/>
            <person name="Naranjo-Ortiz M."/>
            <person name="Looney B."/>
            <person name="Konkel Z."/>
            <person name="Slot J.C."/>
            <person name="Sakamoto Y."/>
            <person name="Steenwyk J.L."/>
            <person name="Rokas A."/>
            <person name="Carro J."/>
            <person name="Camarero S."/>
            <person name="Ferreira P."/>
            <person name="Molpeceres G."/>
            <person name="Ruiz-Duenas F.J."/>
            <person name="Serrano A."/>
            <person name="Henrissat B."/>
            <person name="Drula E."/>
            <person name="Hughes K.W."/>
            <person name="Mata J.L."/>
            <person name="Ishikawa N.K."/>
            <person name="Vargas-Isla R."/>
            <person name="Ushijima S."/>
            <person name="Smith C.A."/>
            <person name="Donoghue J."/>
            <person name="Ahrendt S."/>
            <person name="Andreopoulos W."/>
            <person name="He G."/>
            <person name="LaButti K."/>
            <person name="Lipzen A."/>
            <person name="Ng V."/>
            <person name="Riley R."/>
            <person name="Sandor L."/>
            <person name="Barry K."/>
            <person name="Martinez A.T."/>
            <person name="Xiao Y."/>
            <person name="Gibbons J.G."/>
            <person name="Terashima K."/>
            <person name="Grigoriev I.V."/>
            <person name="Hibbett D."/>
        </authorList>
    </citation>
    <scope>NUCLEOTIDE SEQUENCE</scope>
    <source>
        <strain evidence="2">ET3784</strain>
    </source>
</reference>
<accession>A0AA38N0N1</accession>
<reference evidence="2" key="1">
    <citation type="submission" date="2022-08" db="EMBL/GenBank/DDBJ databases">
        <authorList>
            <consortium name="DOE Joint Genome Institute"/>
            <person name="Min B."/>
            <person name="Sierra-Patev S."/>
            <person name="Naranjo-Ortiz M."/>
            <person name="Looney B."/>
            <person name="Konkel Z."/>
            <person name="Slot J.C."/>
            <person name="Sakamoto Y."/>
            <person name="Steenwyk J.L."/>
            <person name="Rokas A."/>
            <person name="Carro J."/>
            <person name="Camarero S."/>
            <person name="Ferreira P."/>
            <person name="Molpeceres G."/>
            <person name="Ruiz-duenas F.J."/>
            <person name="Serrano A."/>
            <person name="Henrissat B."/>
            <person name="Drula E."/>
            <person name="Hughes K.W."/>
            <person name="Mata J.L."/>
            <person name="Ishikawa N.K."/>
            <person name="Vargas-Isla R."/>
            <person name="Ushijima S."/>
            <person name="Smith C.A."/>
            <person name="Ahrendt S."/>
            <person name="Andreopoulos W."/>
            <person name="He G."/>
            <person name="LaButti K."/>
            <person name="Lipzen A."/>
            <person name="Ng V."/>
            <person name="Riley R."/>
            <person name="Sandor L."/>
            <person name="Barry K."/>
            <person name="Martinez A.T."/>
            <person name="Xiao Y."/>
            <person name="Gibbons J.G."/>
            <person name="Terashima K."/>
            <person name="Hibbett D.S."/>
            <person name="Grigoriev I.V."/>
        </authorList>
    </citation>
    <scope>NUCLEOTIDE SEQUENCE</scope>
    <source>
        <strain evidence="2">ET3784</strain>
    </source>
</reference>
<evidence type="ECO:0000313" key="2">
    <source>
        <dbReference type="EMBL" id="KAJ3732961.1"/>
    </source>
</evidence>
<protein>
    <submittedName>
        <fullName evidence="2">Uncharacterized protein</fullName>
    </submittedName>
</protein>
<feature type="region of interest" description="Disordered" evidence="1">
    <location>
        <begin position="256"/>
        <end position="278"/>
    </location>
</feature>
<dbReference type="EMBL" id="JANVFO010000020">
    <property type="protein sequence ID" value="KAJ3732961.1"/>
    <property type="molecule type" value="Genomic_DNA"/>
</dbReference>
<feature type="region of interest" description="Disordered" evidence="1">
    <location>
        <begin position="191"/>
        <end position="224"/>
    </location>
</feature>
<dbReference type="Proteomes" id="UP001176059">
    <property type="component" value="Unassembled WGS sequence"/>
</dbReference>